<evidence type="ECO:0000256" key="16">
    <source>
        <dbReference type="SAM" id="Phobius"/>
    </source>
</evidence>
<dbReference type="GO" id="GO:0098552">
    <property type="term" value="C:side of membrane"/>
    <property type="evidence" value="ECO:0007669"/>
    <property type="project" value="UniProtKB-KW"/>
</dbReference>
<feature type="transmembrane region" description="Helical" evidence="16">
    <location>
        <begin position="140"/>
        <end position="160"/>
    </location>
</feature>
<keyword evidence="6" id="KW-0336">GPI-anchor</keyword>
<dbReference type="GO" id="GO:0005576">
    <property type="term" value="C:extracellular region"/>
    <property type="evidence" value="ECO:0007669"/>
    <property type="project" value="UniProtKB-SubCell"/>
</dbReference>
<evidence type="ECO:0000256" key="4">
    <source>
        <dbReference type="ARBA" id="ARBA00010031"/>
    </source>
</evidence>
<feature type="transmembrane region" description="Helical" evidence="16">
    <location>
        <begin position="356"/>
        <end position="377"/>
    </location>
</feature>
<dbReference type="GO" id="GO:0046872">
    <property type="term" value="F:metal ion binding"/>
    <property type="evidence" value="ECO:0007669"/>
    <property type="project" value="UniProtKB-UniRule"/>
</dbReference>
<name>A0AAE0KG32_9PEZI</name>
<feature type="disulfide bond" evidence="14">
    <location>
        <begin position="176"/>
        <end position="216"/>
    </location>
</feature>
<keyword evidence="5" id="KW-0964">Secreted</keyword>
<evidence type="ECO:0000256" key="13">
    <source>
        <dbReference type="ARBA" id="ARBA00038359"/>
    </source>
</evidence>
<evidence type="ECO:0000256" key="1">
    <source>
        <dbReference type="ARBA" id="ARBA00004141"/>
    </source>
</evidence>
<feature type="transmembrane region" description="Helical" evidence="16">
    <location>
        <begin position="275"/>
        <end position="298"/>
    </location>
</feature>
<evidence type="ECO:0000313" key="19">
    <source>
        <dbReference type="Proteomes" id="UP001287356"/>
    </source>
</evidence>
<keyword evidence="10 16" id="KW-0472">Membrane</keyword>
<keyword evidence="6" id="KW-0325">Glycoprotein</keyword>
<feature type="binding site" description="axial binding residue" evidence="14">
    <location>
        <position position="194"/>
    </location>
    <ligand>
        <name>heme</name>
        <dbReference type="ChEBI" id="CHEBI:30413"/>
    </ligand>
    <ligandPart>
        <name>Fe</name>
        <dbReference type="ChEBI" id="CHEBI:18248"/>
    </ligandPart>
</feature>
<dbReference type="Proteomes" id="UP001287356">
    <property type="component" value="Unassembled WGS sequence"/>
</dbReference>
<feature type="disulfide bond" evidence="14">
    <location>
        <begin position="180"/>
        <end position="211"/>
    </location>
</feature>
<dbReference type="PROSITE" id="PS52012">
    <property type="entry name" value="CFEM"/>
    <property type="match status" value="1"/>
</dbReference>
<keyword evidence="8" id="KW-0732">Signal</keyword>
<keyword evidence="12" id="KW-0449">Lipoprotein</keyword>
<keyword evidence="14" id="KW-0349">Heme</keyword>
<evidence type="ECO:0000256" key="8">
    <source>
        <dbReference type="ARBA" id="ARBA00022729"/>
    </source>
</evidence>
<comment type="caution">
    <text evidence="18">The sequence shown here is derived from an EMBL/GenBank/DDBJ whole genome shotgun (WGS) entry which is preliminary data.</text>
</comment>
<evidence type="ECO:0000256" key="7">
    <source>
        <dbReference type="ARBA" id="ARBA00022692"/>
    </source>
</evidence>
<evidence type="ECO:0000256" key="6">
    <source>
        <dbReference type="ARBA" id="ARBA00022622"/>
    </source>
</evidence>
<keyword evidence="19" id="KW-1185">Reference proteome</keyword>
<dbReference type="SMART" id="SM00747">
    <property type="entry name" value="CFEM"/>
    <property type="match status" value="1"/>
</dbReference>
<feature type="transmembrane region" description="Helical" evidence="16">
    <location>
        <begin position="477"/>
        <end position="500"/>
    </location>
</feature>
<dbReference type="Pfam" id="PF05730">
    <property type="entry name" value="CFEM"/>
    <property type="match status" value="1"/>
</dbReference>
<feature type="disulfide bond" evidence="14">
    <location>
        <begin position="190"/>
        <end position="197"/>
    </location>
</feature>
<feature type="transmembrane region" description="Helical" evidence="16">
    <location>
        <begin position="318"/>
        <end position="344"/>
    </location>
</feature>
<proteinExistence type="inferred from homology"/>
<organism evidence="18 19">
    <name type="scientific">Lasiosphaeria ovina</name>
    <dbReference type="NCBI Taxonomy" id="92902"/>
    <lineage>
        <taxon>Eukaryota</taxon>
        <taxon>Fungi</taxon>
        <taxon>Dikarya</taxon>
        <taxon>Ascomycota</taxon>
        <taxon>Pezizomycotina</taxon>
        <taxon>Sordariomycetes</taxon>
        <taxon>Sordariomycetidae</taxon>
        <taxon>Sordariales</taxon>
        <taxon>Lasiosphaeriaceae</taxon>
        <taxon>Lasiosphaeria</taxon>
    </lineage>
</organism>
<dbReference type="InterPro" id="IPR052337">
    <property type="entry name" value="SAT4-like"/>
</dbReference>
<dbReference type="EMBL" id="JAULSN010000003">
    <property type="protein sequence ID" value="KAK3376188.1"/>
    <property type="molecule type" value="Genomic_DNA"/>
</dbReference>
<evidence type="ECO:0000256" key="14">
    <source>
        <dbReference type="PROSITE-ProRule" id="PRU01356"/>
    </source>
</evidence>
<reference evidence="18" key="1">
    <citation type="journal article" date="2023" name="Mol. Phylogenet. Evol.">
        <title>Genome-scale phylogeny and comparative genomics of the fungal order Sordariales.</title>
        <authorList>
            <person name="Hensen N."/>
            <person name="Bonometti L."/>
            <person name="Westerberg I."/>
            <person name="Brannstrom I.O."/>
            <person name="Guillou S."/>
            <person name="Cros-Aarteil S."/>
            <person name="Calhoun S."/>
            <person name="Haridas S."/>
            <person name="Kuo A."/>
            <person name="Mondo S."/>
            <person name="Pangilinan J."/>
            <person name="Riley R."/>
            <person name="LaButti K."/>
            <person name="Andreopoulos B."/>
            <person name="Lipzen A."/>
            <person name="Chen C."/>
            <person name="Yan M."/>
            <person name="Daum C."/>
            <person name="Ng V."/>
            <person name="Clum A."/>
            <person name="Steindorff A."/>
            <person name="Ohm R.A."/>
            <person name="Martin F."/>
            <person name="Silar P."/>
            <person name="Natvig D.O."/>
            <person name="Lalanne C."/>
            <person name="Gautier V."/>
            <person name="Ament-Velasquez S.L."/>
            <person name="Kruys A."/>
            <person name="Hutchinson M.I."/>
            <person name="Powell A.J."/>
            <person name="Barry K."/>
            <person name="Miller A.N."/>
            <person name="Grigoriev I.V."/>
            <person name="Debuchy R."/>
            <person name="Gladieux P."/>
            <person name="Hiltunen Thoren M."/>
            <person name="Johannesson H."/>
        </authorList>
    </citation>
    <scope>NUCLEOTIDE SEQUENCE</scope>
    <source>
        <strain evidence="18">CBS 958.72</strain>
    </source>
</reference>
<keyword evidence="7 16" id="KW-0812">Transmembrane</keyword>
<accession>A0AAE0KG32</accession>
<dbReference type="InterPro" id="IPR049326">
    <property type="entry name" value="Rhodopsin_dom_fungi"/>
</dbReference>
<feature type="region of interest" description="Disordered" evidence="15">
    <location>
        <begin position="1"/>
        <end position="27"/>
    </location>
</feature>
<feature type="transmembrane region" description="Helical" evidence="16">
    <location>
        <begin position="437"/>
        <end position="457"/>
    </location>
</feature>
<sequence>MATYLPNSSMLRTTDEGGGLGPHTMAPDATHAAARQLELGFIPLPRPCHCRCQVSTIRPSGTWLPRVLILPLPPDRGYRLPSLEQSLNTGRSHHSAPISSFAARDSFLIISHLRLAEGTVCFLLPPTLSVWTMGATRNRLAYGLSLVLVALVLPFAASAAESTTTLQDAAATLPTCALVCLGDAIANSTCAATDTHCICTNDNLNQNAAACVTAACTVKESLTAKNITSHLCGSQATTDHAIIPVVSVFLGLAVIAVVFRILARVLTKAYFWYDDLCNFLGMAACIPFTVLVILGALNGMGTDIWFVPFDKITSVLRLFFANMLLYTAARFFIRASIILFYLRVFPPGNENKLGRILIGTMVANVVYNLSFFLAVVFQCKPISGFWTRWDGSGEAQCGNMDALVWAAAITGIVFDVWLLALPFPQLLVLNLHWKKKVMGAVMFSIGACVMIISLVRLKTIKQFTSLADPTKDISQVTLWSGVEIYVGVICTCMPSFRLLLRRLLPRIVGGTSDNQKHELDHMSSAAAVSRARAGSGAVRKSTHHVVESPMDVKYQPSDNDESRNSGTGCTSIAELVPDEENAR</sequence>
<dbReference type="PANTHER" id="PTHR33048">
    <property type="entry name" value="PTH11-LIKE INTEGRAL MEMBRANE PROTEIN (AFU_ORTHOLOGUE AFUA_5G11245)"/>
    <property type="match status" value="1"/>
</dbReference>
<feature type="disulfide bond" evidence="14">
    <location>
        <begin position="199"/>
        <end position="232"/>
    </location>
</feature>
<dbReference type="AlphaFoldDB" id="A0AAE0KG32"/>
<dbReference type="PANTHER" id="PTHR33048:SF143">
    <property type="entry name" value="EXTRACELLULAR MEMBRANE PROTEIN CFEM DOMAIN-CONTAINING PROTEIN-RELATED"/>
    <property type="match status" value="1"/>
</dbReference>
<evidence type="ECO:0000256" key="12">
    <source>
        <dbReference type="ARBA" id="ARBA00023288"/>
    </source>
</evidence>
<dbReference type="InterPro" id="IPR008427">
    <property type="entry name" value="Extracellular_membr_CFEM_dom"/>
</dbReference>
<keyword evidence="14" id="KW-0479">Metal-binding</keyword>
<evidence type="ECO:0000259" key="17">
    <source>
        <dbReference type="PROSITE" id="PS52012"/>
    </source>
</evidence>
<evidence type="ECO:0000256" key="2">
    <source>
        <dbReference type="ARBA" id="ARBA00004589"/>
    </source>
</evidence>
<feature type="domain" description="CFEM" evidence="17">
    <location>
        <begin position="148"/>
        <end position="259"/>
    </location>
</feature>
<evidence type="ECO:0000256" key="5">
    <source>
        <dbReference type="ARBA" id="ARBA00022525"/>
    </source>
</evidence>
<comment type="similarity">
    <text evidence="13">Belongs to the SAT4 family.</text>
</comment>
<feature type="region of interest" description="Disordered" evidence="15">
    <location>
        <begin position="537"/>
        <end position="583"/>
    </location>
</feature>
<feature type="compositionally biased region" description="Polar residues" evidence="15">
    <location>
        <begin position="1"/>
        <end position="12"/>
    </location>
</feature>
<evidence type="ECO:0000256" key="9">
    <source>
        <dbReference type="ARBA" id="ARBA00022989"/>
    </source>
</evidence>
<evidence type="ECO:0000256" key="15">
    <source>
        <dbReference type="SAM" id="MobiDB-lite"/>
    </source>
</evidence>
<feature type="transmembrane region" description="Helical" evidence="16">
    <location>
        <begin position="241"/>
        <end position="263"/>
    </location>
</feature>
<keyword evidence="14" id="KW-0408">Iron</keyword>
<dbReference type="Pfam" id="PF20684">
    <property type="entry name" value="Fung_rhodopsin"/>
    <property type="match status" value="1"/>
</dbReference>
<keyword evidence="11 14" id="KW-1015">Disulfide bond</keyword>
<reference evidence="18" key="2">
    <citation type="submission" date="2023-06" db="EMBL/GenBank/DDBJ databases">
        <authorList>
            <consortium name="Lawrence Berkeley National Laboratory"/>
            <person name="Haridas S."/>
            <person name="Hensen N."/>
            <person name="Bonometti L."/>
            <person name="Westerberg I."/>
            <person name="Brannstrom I.O."/>
            <person name="Guillou S."/>
            <person name="Cros-Aarteil S."/>
            <person name="Calhoun S."/>
            <person name="Kuo A."/>
            <person name="Mondo S."/>
            <person name="Pangilinan J."/>
            <person name="Riley R."/>
            <person name="Labutti K."/>
            <person name="Andreopoulos B."/>
            <person name="Lipzen A."/>
            <person name="Chen C."/>
            <person name="Yanf M."/>
            <person name="Daum C."/>
            <person name="Ng V."/>
            <person name="Clum A."/>
            <person name="Steindorff A."/>
            <person name="Ohm R."/>
            <person name="Martin F."/>
            <person name="Silar P."/>
            <person name="Natvig D."/>
            <person name="Lalanne C."/>
            <person name="Gautier V."/>
            <person name="Ament-Velasquez S.L."/>
            <person name="Kruys A."/>
            <person name="Hutchinson M.I."/>
            <person name="Powell A.J."/>
            <person name="Barry K."/>
            <person name="Miller A.N."/>
            <person name="Grigoriev I.V."/>
            <person name="Debuchy R."/>
            <person name="Gladieux P."/>
            <person name="Thoren M.H."/>
            <person name="Johannesson H."/>
        </authorList>
    </citation>
    <scope>NUCLEOTIDE SEQUENCE</scope>
    <source>
        <strain evidence="18">CBS 958.72</strain>
    </source>
</reference>
<evidence type="ECO:0000256" key="3">
    <source>
        <dbReference type="ARBA" id="ARBA00004613"/>
    </source>
</evidence>
<comment type="similarity">
    <text evidence="4">Belongs to the RBT5 family.</text>
</comment>
<evidence type="ECO:0000256" key="11">
    <source>
        <dbReference type="ARBA" id="ARBA00023157"/>
    </source>
</evidence>
<evidence type="ECO:0000256" key="10">
    <source>
        <dbReference type="ARBA" id="ARBA00023136"/>
    </source>
</evidence>
<gene>
    <name evidence="18" type="ORF">B0T24DRAFT_618178</name>
</gene>
<comment type="subcellular location">
    <subcellularLocation>
        <location evidence="2">Membrane</location>
        <topology evidence="2">Lipid-anchor</topology>
        <topology evidence="2">GPI-anchor</topology>
    </subcellularLocation>
    <subcellularLocation>
        <location evidence="1">Membrane</location>
        <topology evidence="1">Multi-pass membrane protein</topology>
    </subcellularLocation>
    <subcellularLocation>
        <location evidence="3">Secreted</location>
    </subcellularLocation>
</comment>
<feature type="transmembrane region" description="Helical" evidence="16">
    <location>
        <begin position="402"/>
        <end position="425"/>
    </location>
</feature>
<evidence type="ECO:0000313" key="18">
    <source>
        <dbReference type="EMBL" id="KAK3376188.1"/>
    </source>
</evidence>
<keyword evidence="9 16" id="KW-1133">Transmembrane helix</keyword>
<protein>
    <recommendedName>
        <fullName evidence="17">CFEM domain-containing protein</fullName>
    </recommendedName>
</protein>